<protein>
    <submittedName>
        <fullName evidence="1">Uncharacterized protein</fullName>
    </submittedName>
</protein>
<reference evidence="1 2" key="1">
    <citation type="journal article" date="2017" name="Virol. Sin.">
        <title>Genome analysis of Heliothis virescens ascovirus 3h isolated from China.</title>
        <authorList>
            <person name="Huang G.H."/>
            <person name="Hou D.H."/>
            <person name="Wang M."/>
            <person name="Cheng X.W."/>
            <person name="Hu Z."/>
        </authorList>
    </citation>
    <scope>NUCLEOTIDE SEQUENCE [LARGE SCALE GENOMIC DNA]</scope>
    <source>
        <strain evidence="1">HvAV-3h</strain>
    </source>
</reference>
<accession>A0A2K8ESA2</accession>
<dbReference type="Proteomes" id="UP000316643">
    <property type="component" value="Genome"/>
</dbReference>
<proteinExistence type="predicted"/>
<sequence length="108" mass="11993">MKSGTFLITLAALFCCCHAETCGQSKWKIPETATSSCPSAAPKDWGEPPVQLCGVHRQARCQRGGFRHERHHESASVAWLRGMRTIRCSSRFTTAEVPRTRDTSQTPC</sequence>
<dbReference type="EMBL" id="KU170628">
    <property type="protein sequence ID" value="APM84187.1"/>
    <property type="molecule type" value="Genomic_DNA"/>
</dbReference>
<organism evidence="1 2">
    <name type="scientific">Heliothis virescens ascovirus 3h</name>
    <dbReference type="NCBI Taxonomy" id="1268039"/>
    <lineage>
        <taxon>Viruses</taxon>
        <taxon>Varidnaviria</taxon>
        <taxon>Bamfordvirae</taxon>
        <taxon>Nucleocytoviricota</taxon>
        <taxon>Megaviricetes</taxon>
        <taxon>Pimascovirales</taxon>
        <taxon>Pimascovirales incertae sedis</taxon>
        <taxon>Ascoviridae</taxon>
        <taxon>Ascovirus</taxon>
    </lineage>
</organism>
<evidence type="ECO:0000313" key="1">
    <source>
        <dbReference type="EMBL" id="APM84187.1"/>
    </source>
</evidence>
<name>A0A2K8ESA2_9VIRU</name>
<evidence type="ECO:0000313" key="2">
    <source>
        <dbReference type="Proteomes" id="UP000316643"/>
    </source>
</evidence>